<proteinExistence type="predicted"/>
<organism evidence="1 2">
    <name type="scientific">Flavobacterium jumunjinense</name>
    <dbReference type="NCBI Taxonomy" id="998845"/>
    <lineage>
        <taxon>Bacteria</taxon>
        <taxon>Pseudomonadati</taxon>
        <taxon>Bacteroidota</taxon>
        <taxon>Flavobacteriia</taxon>
        <taxon>Flavobacteriales</taxon>
        <taxon>Flavobacteriaceae</taxon>
        <taxon>Flavobacterium</taxon>
    </lineage>
</organism>
<keyword evidence="2" id="KW-1185">Reference proteome</keyword>
<evidence type="ECO:0000313" key="2">
    <source>
        <dbReference type="Proteomes" id="UP001589607"/>
    </source>
</evidence>
<protein>
    <submittedName>
        <fullName evidence="1">Uncharacterized protein</fullName>
    </submittedName>
</protein>
<dbReference type="RefSeq" id="WP_236452890.1">
    <property type="nucleotide sequence ID" value="NZ_CBCSGE010000039.1"/>
</dbReference>
<gene>
    <name evidence="1" type="ORF">ACFFVF_17440</name>
</gene>
<comment type="caution">
    <text evidence="1">The sequence shown here is derived from an EMBL/GenBank/DDBJ whole genome shotgun (WGS) entry which is preliminary data.</text>
</comment>
<evidence type="ECO:0000313" key="1">
    <source>
        <dbReference type="EMBL" id="MFB9098297.1"/>
    </source>
</evidence>
<accession>A0ABV5GSE5</accession>
<dbReference type="Proteomes" id="UP001589607">
    <property type="component" value="Unassembled WGS sequence"/>
</dbReference>
<reference evidence="1 2" key="1">
    <citation type="submission" date="2024-09" db="EMBL/GenBank/DDBJ databases">
        <authorList>
            <person name="Sun Q."/>
            <person name="Mori K."/>
        </authorList>
    </citation>
    <scope>NUCLEOTIDE SEQUENCE [LARGE SCALE GENOMIC DNA]</scope>
    <source>
        <strain evidence="1 2">CECT 7955</strain>
    </source>
</reference>
<sequence>MIGNKPFSRPALDELKDKLLDSYNGVRAEPVDTTLNGFHIEKTENKSIGFSVVNNDNSGNAAQANIMVKGSGKLYSNYVGLSYYNNNYYVAAFRNSGLLFSDKTLNLATWYNNPIVFRTGATFSGTTPKFTIHGNGQLQLGVQPTLNNAVTKLLAIDELGNIVTVDKP</sequence>
<dbReference type="EMBL" id="JBHMEY010000072">
    <property type="protein sequence ID" value="MFB9098297.1"/>
    <property type="molecule type" value="Genomic_DNA"/>
</dbReference>
<name>A0ABV5GSE5_9FLAO</name>